<dbReference type="AlphaFoldDB" id="B8M9L5"/>
<dbReference type="InParanoid" id="B8M9L5"/>
<organism evidence="1 2">
    <name type="scientific">Talaromyces stipitatus (strain ATCC 10500 / CBS 375.48 / QM 6759 / NRRL 1006)</name>
    <name type="common">Penicillium stipitatum</name>
    <dbReference type="NCBI Taxonomy" id="441959"/>
    <lineage>
        <taxon>Eukaryota</taxon>
        <taxon>Fungi</taxon>
        <taxon>Dikarya</taxon>
        <taxon>Ascomycota</taxon>
        <taxon>Pezizomycotina</taxon>
        <taxon>Eurotiomycetes</taxon>
        <taxon>Eurotiomycetidae</taxon>
        <taxon>Eurotiales</taxon>
        <taxon>Trichocomaceae</taxon>
        <taxon>Talaromyces</taxon>
        <taxon>Talaromyces sect. Talaromyces</taxon>
    </lineage>
</organism>
<evidence type="ECO:0000313" key="1">
    <source>
        <dbReference type="EMBL" id="EED18017.1"/>
    </source>
</evidence>
<protein>
    <submittedName>
        <fullName evidence="1">Uncharacterized protein</fullName>
    </submittedName>
</protein>
<keyword evidence="2" id="KW-1185">Reference proteome</keyword>
<dbReference type="VEuPathDB" id="FungiDB:TSTA_117890"/>
<reference evidence="2" key="1">
    <citation type="journal article" date="2015" name="Genome Announc.">
        <title>Genome sequence of the AIDS-associated pathogen Penicillium marneffei (ATCC18224) and its near taxonomic relative Talaromyces stipitatus (ATCC10500).</title>
        <authorList>
            <person name="Nierman W.C."/>
            <person name="Fedorova-Abrams N.D."/>
            <person name="Andrianopoulos A."/>
        </authorList>
    </citation>
    <scope>NUCLEOTIDE SEQUENCE [LARGE SCALE GENOMIC DNA]</scope>
    <source>
        <strain evidence="2">ATCC 10500 / CBS 375.48 / QM 6759 / NRRL 1006</strain>
    </source>
</reference>
<gene>
    <name evidence="1" type="ORF">TSTA_117890</name>
</gene>
<dbReference type="GeneID" id="8105847"/>
<dbReference type="EMBL" id="EQ962655">
    <property type="protein sequence ID" value="EED18017.1"/>
    <property type="molecule type" value="Genomic_DNA"/>
</dbReference>
<dbReference type="RefSeq" id="XP_002482009.1">
    <property type="nucleotide sequence ID" value="XM_002481964.1"/>
</dbReference>
<accession>B8M9L5</accession>
<dbReference type="Proteomes" id="UP000001745">
    <property type="component" value="Unassembled WGS sequence"/>
</dbReference>
<dbReference type="HOGENOM" id="CLU_2374217_0_0_1"/>
<sequence length="95" mass="11242">MQDRRFLEDNAFTMHDNAALEMVSIIYNSVHPLIEDVLDEVLVQYAKKKVDYLRLAKRMLVCLEKKCRSREVEDASNERHEGFMVHIEPEESRAF</sequence>
<evidence type="ECO:0000313" key="2">
    <source>
        <dbReference type="Proteomes" id="UP000001745"/>
    </source>
</evidence>
<proteinExistence type="predicted"/>
<name>B8M9L5_TALSN</name>